<protein>
    <recommendedName>
        <fullName evidence="3">Oxidoreductase-like domain-containing protein</fullName>
    </recommendedName>
</protein>
<sequence>MGPQRKPDTTEAMRDLIQAVREVFPFEMPAAQLCSGPCRGCPKKLLEFIDEELTDWATSLDAGDVPSLGELQALGKRCRKIHAALASNGLVGDSLVGTVSR</sequence>
<evidence type="ECO:0008006" key="3">
    <source>
        <dbReference type="Google" id="ProtNLM"/>
    </source>
</evidence>
<organism evidence="1 2">
    <name type="scientific">Biformimicrobium ophioploci</name>
    <dbReference type="NCBI Taxonomy" id="3036711"/>
    <lineage>
        <taxon>Bacteria</taxon>
        <taxon>Pseudomonadati</taxon>
        <taxon>Pseudomonadota</taxon>
        <taxon>Gammaproteobacteria</taxon>
        <taxon>Cellvibrionales</taxon>
        <taxon>Microbulbiferaceae</taxon>
        <taxon>Biformimicrobium</taxon>
    </lineage>
</organism>
<proteinExistence type="predicted"/>
<accession>A0ABQ6M012</accession>
<dbReference type="RefSeq" id="WP_285764312.1">
    <property type="nucleotide sequence ID" value="NZ_BSYJ01000004.1"/>
</dbReference>
<evidence type="ECO:0000313" key="1">
    <source>
        <dbReference type="EMBL" id="GMG87688.1"/>
    </source>
</evidence>
<name>A0ABQ6M012_9GAMM</name>
<evidence type="ECO:0000313" key="2">
    <source>
        <dbReference type="Proteomes" id="UP001224392"/>
    </source>
</evidence>
<comment type="caution">
    <text evidence="1">The sequence shown here is derived from an EMBL/GenBank/DDBJ whole genome shotgun (WGS) entry which is preliminary data.</text>
</comment>
<reference evidence="1 2" key="1">
    <citation type="submission" date="2023-04" db="EMBL/GenBank/DDBJ databases">
        <title>Marinobulbifer ophiurae gen. nov., sp. Nov., isolate from tissue of brittle star Ophioplocus japonicus.</title>
        <authorList>
            <person name="Kawano K."/>
            <person name="Sawayama S."/>
            <person name="Nakagawa S."/>
        </authorList>
    </citation>
    <scope>NUCLEOTIDE SEQUENCE [LARGE SCALE GENOMIC DNA]</scope>
    <source>
        <strain evidence="1 2">NKW57</strain>
    </source>
</reference>
<gene>
    <name evidence="1" type="ORF">MNKW57_20090</name>
</gene>
<keyword evidence="2" id="KW-1185">Reference proteome</keyword>
<dbReference type="Proteomes" id="UP001224392">
    <property type="component" value="Unassembled WGS sequence"/>
</dbReference>
<dbReference type="EMBL" id="BSYJ01000004">
    <property type="protein sequence ID" value="GMG87688.1"/>
    <property type="molecule type" value="Genomic_DNA"/>
</dbReference>